<dbReference type="EMBL" id="WQMT02000003">
    <property type="protein sequence ID" value="KAG9225062.1"/>
    <property type="molecule type" value="Genomic_DNA"/>
</dbReference>
<organism evidence="1 2">
    <name type="scientific">Pleurotus cornucopiae</name>
    <name type="common">Cornucopia mushroom</name>
    <dbReference type="NCBI Taxonomy" id="5321"/>
    <lineage>
        <taxon>Eukaryota</taxon>
        <taxon>Fungi</taxon>
        <taxon>Dikarya</taxon>
        <taxon>Basidiomycota</taxon>
        <taxon>Agaricomycotina</taxon>
        <taxon>Agaricomycetes</taxon>
        <taxon>Agaricomycetidae</taxon>
        <taxon>Agaricales</taxon>
        <taxon>Pleurotineae</taxon>
        <taxon>Pleurotaceae</taxon>
        <taxon>Pleurotus</taxon>
    </lineage>
</organism>
<keyword evidence="2" id="KW-1185">Reference proteome</keyword>
<evidence type="ECO:0000313" key="2">
    <source>
        <dbReference type="Proteomes" id="UP000824881"/>
    </source>
</evidence>
<proteinExistence type="predicted"/>
<evidence type="ECO:0000313" key="1">
    <source>
        <dbReference type="EMBL" id="KAG9225062.1"/>
    </source>
</evidence>
<accession>A0ACB7J3P6</accession>
<sequence>MSGLGPAGLPTFPSSVPFLNSKRGTNSLLVNAAKFLGLGSILQSLLPGLGGAFSSEQISNSVKLFLLGTSIESGRRFWQWVFRRFKPKLYITAIFPEGDPIYEWITVFLAEKKVWHHSRDYTIRYKTSNTQWGVTVDVEKPPEPPNSDAEAKELEELEESVNFLPNYGAPQLFRWNGYWVEVIKNMPRLAPPVPGAAAPRTIGSVCLNMYTLKQSALRQLIREAKQYYVAKSKQRVIVRTLGNSSVGYGPPAPGTQAWTGIKIKPYRPLDSIVLPKGVLDSIITDARDFISSEDWYTQAGIPYRRGYLFYGPPGTGKTSTVYALAGVLGLELYTLSLSSNGLNDASLQSAADRIPKRGILLIEDIDCAFPSREDEDELLANPTAVTLPPRPGVPPPRTSVTMSGLLNVLDGVNSDSGKIFMATTNYVDRLDSALIRPGRIDMKIEYKLANKEQAVALFNRFFVTPDAIRGSHDKNLHEPPPHHELADEFASHIPEDELTVAELQGYLLACKRRPQVALDGISQWIVKEREERIAREERERKRKALLAEARQKAQEAMAQRTLASAVGLSALRMAPNANAVAPAQTKKEEEAKDASTTTSTTTTTPPLKVDASTTTEPKALTNGAQLITPETPLADTKSDSNSG</sequence>
<protein>
    <submittedName>
        <fullName evidence="1">Uncharacterized protein</fullName>
    </submittedName>
</protein>
<name>A0ACB7J3P6_PLECO</name>
<comment type="caution">
    <text evidence="1">The sequence shown here is derived from an EMBL/GenBank/DDBJ whole genome shotgun (WGS) entry which is preliminary data.</text>
</comment>
<gene>
    <name evidence="1" type="ORF">CCMSSC00406_0008774</name>
</gene>
<reference evidence="1 2" key="1">
    <citation type="journal article" date="2021" name="Appl. Environ. Microbiol.">
        <title>Genetic linkage and physical mapping for an oyster mushroom Pleurotus cornucopiae and QTL analysis for the trait cap color.</title>
        <authorList>
            <person name="Zhang Y."/>
            <person name="Gao W."/>
            <person name="Sonnenberg A."/>
            <person name="Chen Q."/>
            <person name="Zhang J."/>
            <person name="Huang C."/>
        </authorList>
    </citation>
    <scope>NUCLEOTIDE SEQUENCE [LARGE SCALE GENOMIC DNA]</scope>
    <source>
        <strain evidence="1">CCMSSC00406</strain>
    </source>
</reference>
<dbReference type="Proteomes" id="UP000824881">
    <property type="component" value="Unassembled WGS sequence"/>
</dbReference>